<dbReference type="InterPro" id="IPR002878">
    <property type="entry name" value="ChsH2_C"/>
</dbReference>
<dbReference type="Pfam" id="PF01796">
    <property type="entry name" value="OB_ChsH2_C"/>
    <property type="match status" value="1"/>
</dbReference>
<sequence>MSQPTGLPPKPRPRLDGPERPFWLGLREREIRVQRCTACGHRRFPASRFCPECHSDAFAWEAVGATGTVETFCVFHKAYFPGFLGEMPYAVVQVRLDDGPRFFSNLVGTRPADIRPGQRVTAVFEDLDAEATVLKFKLIEGDAA</sequence>
<organism evidence="3 4">
    <name type="scientific">Prosthecodimorpha hirschii</name>
    <dbReference type="NCBI Taxonomy" id="665126"/>
    <lineage>
        <taxon>Bacteria</taxon>
        <taxon>Pseudomonadati</taxon>
        <taxon>Pseudomonadota</taxon>
        <taxon>Alphaproteobacteria</taxon>
        <taxon>Hyphomicrobiales</taxon>
        <taxon>Ancalomicrobiaceae</taxon>
        <taxon>Prosthecodimorpha</taxon>
    </lineage>
</organism>
<protein>
    <recommendedName>
        <fullName evidence="5">DNA-binding protein</fullName>
    </recommendedName>
</protein>
<evidence type="ECO:0000259" key="2">
    <source>
        <dbReference type="Pfam" id="PF12172"/>
    </source>
</evidence>
<accession>A0A0P6VUQ5</accession>
<dbReference type="InterPro" id="IPR012340">
    <property type="entry name" value="NA-bd_OB-fold"/>
</dbReference>
<reference evidence="3 4" key="1">
    <citation type="submission" date="2015-09" db="EMBL/GenBank/DDBJ databases">
        <authorList>
            <person name="Jackson K.R."/>
            <person name="Lunt B.L."/>
            <person name="Fisher J.N.B."/>
            <person name="Gardner A.V."/>
            <person name="Bailey M.E."/>
            <person name="Deus L.M."/>
            <person name="Earl A.S."/>
            <person name="Gibby P.D."/>
            <person name="Hartmann K.A."/>
            <person name="Liu J.E."/>
            <person name="Manci A.M."/>
            <person name="Nielsen D.A."/>
            <person name="Solomon M.B."/>
            <person name="Breakwell D.P."/>
            <person name="Burnett S.H."/>
            <person name="Grose J.H."/>
        </authorList>
    </citation>
    <scope>NUCLEOTIDE SEQUENCE [LARGE SCALE GENOMIC DNA]</scope>
    <source>
        <strain evidence="3 4">16</strain>
    </source>
</reference>
<dbReference type="InterPro" id="IPR022002">
    <property type="entry name" value="ChsH2_Znr"/>
</dbReference>
<reference evidence="3 4" key="2">
    <citation type="submission" date="2015-10" db="EMBL/GenBank/DDBJ databases">
        <title>Draft Genome Sequence of Prosthecomicrobium hirschii ATCC 27832.</title>
        <authorList>
            <person name="Daniel J."/>
            <person name="Givan S.A."/>
            <person name="Brun Y.V."/>
            <person name="Brown P.J."/>
        </authorList>
    </citation>
    <scope>NUCLEOTIDE SEQUENCE [LARGE SCALE GENOMIC DNA]</scope>
    <source>
        <strain evidence="3 4">16</strain>
    </source>
</reference>
<dbReference type="RefSeq" id="WP_054361144.1">
    <property type="nucleotide sequence ID" value="NZ_LJYW01000001.1"/>
</dbReference>
<dbReference type="InterPro" id="IPR052513">
    <property type="entry name" value="Thioester_dehydratase-like"/>
</dbReference>
<evidence type="ECO:0000259" key="1">
    <source>
        <dbReference type="Pfam" id="PF01796"/>
    </source>
</evidence>
<keyword evidence="4" id="KW-1185">Reference proteome</keyword>
<dbReference type="PANTHER" id="PTHR34075">
    <property type="entry name" value="BLR3430 PROTEIN"/>
    <property type="match status" value="1"/>
</dbReference>
<name>A0A0P6VUQ5_9HYPH</name>
<dbReference type="EMBL" id="LJYW01000001">
    <property type="protein sequence ID" value="KPL54978.1"/>
    <property type="molecule type" value="Genomic_DNA"/>
</dbReference>
<evidence type="ECO:0000313" key="3">
    <source>
        <dbReference type="EMBL" id="KPL54978.1"/>
    </source>
</evidence>
<dbReference type="Proteomes" id="UP000048984">
    <property type="component" value="Unassembled WGS sequence"/>
</dbReference>
<dbReference type="AlphaFoldDB" id="A0A0P6VUQ5"/>
<proteinExistence type="predicted"/>
<gene>
    <name evidence="3" type="ORF">ABB55_24390</name>
</gene>
<feature type="domain" description="ChsH2 rubredoxin-like zinc ribbon" evidence="2">
    <location>
        <begin position="25"/>
        <end position="58"/>
    </location>
</feature>
<dbReference type="Gene3D" id="6.10.30.10">
    <property type="match status" value="1"/>
</dbReference>
<comment type="caution">
    <text evidence="3">The sequence shown here is derived from an EMBL/GenBank/DDBJ whole genome shotgun (WGS) entry which is preliminary data.</text>
</comment>
<evidence type="ECO:0000313" key="4">
    <source>
        <dbReference type="Proteomes" id="UP000048984"/>
    </source>
</evidence>
<evidence type="ECO:0008006" key="5">
    <source>
        <dbReference type="Google" id="ProtNLM"/>
    </source>
</evidence>
<dbReference type="PANTHER" id="PTHR34075:SF5">
    <property type="entry name" value="BLR3430 PROTEIN"/>
    <property type="match status" value="1"/>
</dbReference>
<dbReference type="STRING" id="665126.ABB55_24390"/>
<feature type="domain" description="ChsH2 C-terminal OB-fold" evidence="1">
    <location>
        <begin position="60"/>
        <end position="125"/>
    </location>
</feature>
<dbReference type="Pfam" id="PF12172">
    <property type="entry name" value="zf-ChsH2"/>
    <property type="match status" value="1"/>
</dbReference>
<dbReference type="SUPFAM" id="SSF50249">
    <property type="entry name" value="Nucleic acid-binding proteins"/>
    <property type="match status" value="1"/>
</dbReference>